<dbReference type="GO" id="GO:0005886">
    <property type="term" value="C:plasma membrane"/>
    <property type="evidence" value="ECO:0007669"/>
    <property type="project" value="UniProtKB-SubCell"/>
</dbReference>
<evidence type="ECO:0000256" key="2">
    <source>
        <dbReference type="ARBA" id="ARBA00022460"/>
    </source>
</evidence>
<evidence type="ECO:0000256" key="6">
    <source>
        <dbReference type="ARBA" id="ARBA00022989"/>
    </source>
</evidence>
<evidence type="ECO:0000259" key="11">
    <source>
        <dbReference type="PROSITE" id="PS51034"/>
    </source>
</evidence>
<evidence type="ECO:0000256" key="7">
    <source>
        <dbReference type="ARBA" id="ARBA00023136"/>
    </source>
</evidence>
<keyword evidence="2" id="KW-0193">Cuticle</keyword>
<dbReference type="Pfam" id="PF25057">
    <property type="entry name" value="CUT_N"/>
    <property type="match status" value="1"/>
</dbReference>
<accession>A0A8R1DVL6</accession>
<evidence type="ECO:0000313" key="12">
    <source>
        <dbReference type="EnsemblMetazoa" id="CJA12015a.1"/>
    </source>
</evidence>
<keyword evidence="5 10" id="KW-0732">Signal</keyword>
<feature type="region of interest" description="Disordered" evidence="8">
    <location>
        <begin position="292"/>
        <end position="325"/>
    </location>
</feature>
<dbReference type="GO" id="GO:0042302">
    <property type="term" value="F:structural constituent of cuticle"/>
    <property type="evidence" value="ECO:0007669"/>
    <property type="project" value="UniProtKB-KW"/>
</dbReference>
<evidence type="ECO:0000313" key="13">
    <source>
        <dbReference type="Proteomes" id="UP000005237"/>
    </source>
</evidence>
<name>A0A8R1DVL6_CAEJA</name>
<dbReference type="Proteomes" id="UP000005237">
    <property type="component" value="Unassembled WGS sequence"/>
</dbReference>
<dbReference type="InterPro" id="IPR051962">
    <property type="entry name" value="Cuticlin"/>
</dbReference>
<protein>
    <submittedName>
        <fullName evidence="12">ZP domain-containing protein</fullName>
    </submittedName>
</protein>
<feature type="chain" id="PRO_5035868847" evidence="10">
    <location>
        <begin position="20"/>
        <end position="483"/>
    </location>
</feature>
<organism evidence="12 13">
    <name type="scientific">Caenorhabditis japonica</name>
    <dbReference type="NCBI Taxonomy" id="281687"/>
    <lineage>
        <taxon>Eukaryota</taxon>
        <taxon>Metazoa</taxon>
        <taxon>Ecdysozoa</taxon>
        <taxon>Nematoda</taxon>
        <taxon>Chromadorea</taxon>
        <taxon>Rhabditida</taxon>
        <taxon>Rhabditina</taxon>
        <taxon>Rhabditomorpha</taxon>
        <taxon>Rhabditoidea</taxon>
        <taxon>Rhabditidae</taxon>
        <taxon>Peloderinae</taxon>
        <taxon>Caenorhabditis</taxon>
    </lineage>
</organism>
<keyword evidence="6 9" id="KW-1133">Transmembrane helix</keyword>
<dbReference type="SMART" id="SM00241">
    <property type="entry name" value="ZP"/>
    <property type="match status" value="1"/>
</dbReference>
<comment type="subcellular location">
    <subcellularLocation>
        <location evidence="1">Cell membrane</location>
        <topology evidence="1">Single-pass type I membrane protein</topology>
    </subcellularLocation>
</comment>
<feature type="signal peptide" evidence="10">
    <location>
        <begin position="1"/>
        <end position="19"/>
    </location>
</feature>
<reference evidence="13" key="1">
    <citation type="submission" date="2010-08" db="EMBL/GenBank/DDBJ databases">
        <authorList>
            <consortium name="Caenorhabditis japonica Sequencing Consortium"/>
            <person name="Wilson R.K."/>
        </authorList>
    </citation>
    <scope>NUCLEOTIDE SEQUENCE [LARGE SCALE GENOMIC DNA]</scope>
    <source>
        <strain evidence="13">DF5081</strain>
    </source>
</reference>
<keyword evidence="13" id="KW-1185">Reference proteome</keyword>
<evidence type="ECO:0000256" key="5">
    <source>
        <dbReference type="ARBA" id="ARBA00022729"/>
    </source>
</evidence>
<dbReference type="Pfam" id="PF25301">
    <property type="entry name" value="CUT_C"/>
    <property type="match status" value="1"/>
</dbReference>
<feature type="domain" description="ZP" evidence="11">
    <location>
        <begin position="36"/>
        <end position="274"/>
    </location>
</feature>
<keyword evidence="3" id="KW-1003">Cell membrane</keyword>
<evidence type="ECO:0000256" key="10">
    <source>
        <dbReference type="SAM" id="SignalP"/>
    </source>
</evidence>
<sequence>MPNHLILLILLLLIATTTAHAIVEFDNHISEEPEVSCHNGFMRLRVNTDNNAPSHLFVKGHFRKDGCSFSNTANATFEFAKCDVQRQREVNPKGMAYTLTVVVQLHPLFTTKVDRAYRLRCFYKEAEKAVGAEVSVSDPTPVQLQDESEQPVCSYTIHKESPNGPIAKYAQLGDVLYHVWECPSETYEMAVYDCDVIGGDVYSKKVIGQNGCSEDMYIMPNLVYNENRTRAFVNSNAFNFPDQNSVRISCKIRICATLSETCVQPKCDAPASSIDESTEPIGRELDRDELITTPEAPTSTTTSTTTTTTTTTTTPKPSTTTTTQTRVLEPTTTLTLPADFPTPDPIFRLLKAPRKNSNHTDDVEGSGLEIAEEPHSEAQHFTVASSSEEPSTTKREIRRRDALDVDVSSDITILDGAFATDLPSPLEQQSPMAHGIDDPTMRAVCLPYAVLWILLGIILFAISITFGAICYSAKKSPRFHVLP</sequence>
<dbReference type="PANTHER" id="PTHR22907:SF23">
    <property type="entry name" value="ZP DOMAIN-CONTAINING PROTEIN"/>
    <property type="match status" value="1"/>
</dbReference>
<dbReference type="AlphaFoldDB" id="A0A8R1DVL6"/>
<dbReference type="InterPro" id="IPR056953">
    <property type="entry name" value="CUT_N"/>
</dbReference>
<dbReference type="InterPro" id="IPR057475">
    <property type="entry name" value="CUT_C"/>
</dbReference>
<dbReference type="PANTHER" id="PTHR22907">
    <property type="entry name" value="GH04558P"/>
    <property type="match status" value="1"/>
</dbReference>
<evidence type="ECO:0000256" key="1">
    <source>
        <dbReference type="ARBA" id="ARBA00004251"/>
    </source>
</evidence>
<dbReference type="PROSITE" id="PS51034">
    <property type="entry name" value="ZP_2"/>
    <property type="match status" value="1"/>
</dbReference>
<keyword evidence="7 9" id="KW-0472">Membrane</keyword>
<evidence type="ECO:0000256" key="3">
    <source>
        <dbReference type="ARBA" id="ARBA00022475"/>
    </source>
</evidence>
<evidence type="ECO:0000256" key="9">
    <source>
        <dbReference type="SAM" id="Phobius"/>
    </source>
</evidence>
<evidence type="ECO:0000256" key="4">
    <source>
        <dbReference type="ARBA" id="ARBA00022692"/>
    </source>
</evidence>
<keyword evidence="4 9" id="KW-0812">Transmembrane</keyword>
<reference evidence="12" key="2">
    <citation type="submission" date="2022-06" db="UniProtKB">
        <authorList>
            <consortium name="EnsemblMetazoa"/>
        </authorList>
    </citation>
    <scope>IDENTIFICATION</scope>
    <source>
        <strain evidence="12">DF5081</strain>
    </source>
</reference>
<dbReference type="InterPro" id="IPR001507">
    <property type="entry name" value="ZP_dom"/>
</dbReference>
<feature type="transmembrane region" description="Helical" evidence="9">
    <location>
        <begin position="449"/>
        <end position="471"/>
    </location>
</feature>
<proteinExistence type="predicted"/>
<dbReference type="EnsemblMetazoa" id="CJA12015a.1">
    <property type="protein sequence ID" value="CJA12015a.1"/>
    <property type="gene ID" value="WBGene00131219"/>
</dbReference>
<evidence type="ECO:0000256" key="8">
    <source>
        <dbReference type="SAM" id="MobiDB-lite"/>
    </source>
</evidence>